<name>A0A401WEX3_STREY</name>
<evidence type="ECO:0000259" key="3">
    <source>
        <dbReference type="PROSITE" id="PS50222"/>
    </source>
</evidence>
<keyword evidence="1" id="KW-0677">Repeat</keyword>
<dbReference type="InterPro" id="IPR018247">
    <property type="entry name" value="EF_Hand_1_Ca_BS"/>
</dbReference>
<dbReference type="CDD" id="cd00051">
    <property type="entry name" value="EFh"/>
    <property type="match status" value="2"/>
</dbReference>
<reference evidence="4 5" key="1">
    <citation type="submission" date="2018-11" db="EMBL/GenBank/DDBJ databases">
        <title>Whole genome sequence of Streptomyces paromomycinus NBRC 15454(T).</title>
        <authorList>
            <person name="Komaki H."/>
            <person name="Tamura T."/>
        </authorList>
    </citation>
    <scope>NUCLEOTIDE SEQUENCE [LARGE SCALE GENOMIC DNA]</scope>
    <source>
        <strain evidence="4 5">NBRC 15454</strain>
    </source>
</reference>
<dbReference type="AlphaFoldDB" id="A0A401WEX3"/>
<accession>A0A401WEX3</accession>
<evidence type="ECO:0000256" key="2">
    <source>
        <dbReference type="ARBA" id="ARBA00022837"/>
    </source>
</evidence>
<feature type="domain" description="EF-hand" evidence="3">
    <location>
        <begin position="106"/>
        <end position="132"/>
    </location>
</feature>
<dbReference type="InterPro" id="IPR002048">
    <property type="entry name" value="EF_hand_dom"/>
</dbReference>
<keyword evidence="5" id="KW-1185">Reference proteome</keyword>
<dbReference type="EMBL" id="BHZD01000001">
    <property type="protein sequence ID" value="GCD47894.1"/>
    <property type="molecule type" value="Genomic_DNA"/>
</dbReference>
<organism evidence="4 5">
    <name type="scientific">Streptomyces paromomycinus</name>
    <name type="common">Streptomyces rimosus subsp. paromomycinus</name>
    <dbReference type="NCBI Taxonomy" id="92743"/>
    <lineage>
        <taxon>Bacteria</taxon>
        <taxon>Bacillati</taxon>
        <taxon>Actinomycetota</taxon>
        <taxon>Actinomycetes</taxon>
        <taxon>Kitasatosporales</taxon>
        <taxon>Streptomycetaceae</taxon>
        <taxon>Streptomyces</taxon>
    </lineage>
</organism>
<dbReference type="RefSeq" id="WP_125057910.1">
    <property type="nucleotide sequence ID" value="NZ_BHZD01000001.1"/>
</dbReference>
<dbReference type="InterPro" id="IPR050145">
    <property type="entry name" value="Centrin_CML-like"/>
</dbReference>
<proteinExistence type="predicted"/>
<dbReference type="SUPFAM" id="SSF47473">
    <property type="entry name" value="EF-hand"/>
    <property type="match status" value="1"/>
</dbReference>
<dbReference type="Proteomes" id="UP000286746">
    <property type="component" value="Unassembled WGS sequence"/>
</dbReference>
<feature type="domain" description="EF-hand" evidence="3">
    <location>
        <begin position="141"/>
        <end position="166"/>
    </location>
</feature>
<evidence type="ECO:0000313" key="4">
    <source>
        <dbReference type="EMBL" id="GCD47894.1"/>
    </source>
</evidence>
<comment type="caution">
    <text evidence="4">The sequence shown here is derived from an EMBL/GenBank/DDBJ whole genome shotgun (WGS) entry which is preliminary data.</text>
</comment>
<sequence>MVAGVITQKSDQWFNLADVDGNGYIEEVDLQRLAERTLTHFGYTKESPKWARVHEAYAKAWQIMYELTDTDKDNRISRSEFQAYMDRHAKPSTADGLLRPITDAEFQVADTNDDGYLSPDEYAELLRAFGLSIRDARVGARSIDTDNDGRISSEEYFVACRDLYSREVADDRSSQVFGPLTRT</sequence>
<protein>
    <submittedName>
        <fullName evidence="4">Calcium-binding protein</fullName>
    </submittedName>
</protein>
<feature type="domain" description="EF-hand" evidence="3">
    <location>
        <begin position="5"/>
        <end position="40"/>
    </location>
</feature>
<evidence type="ECO:0000256" key="1">
    <source>
        <dbReference type="ARBA" id="ARBA00022737"/>
    </source>
</evidence>
<dbReference type="GO" id="GO:0005509">
    <property type="term" value="F:calcium ion binding"/>
    <property type="evidence" value="ECO:0007669"/>
    <property type="project" value="InterPro"/>
</dbReference>
<dbReference type="Pfam" id="PF13499">
    <property type="entry name" value="EF-hand_7"/>
    <property type="match status" value="2"/>
</dbReference>
<dbReference type="PANTHER" id="PTHR23050">
    <property type="entry name" value="CALCIUM BINDING PROTEIN"/>
    <property type="match status" value="1"/>
</dbReference>
<dbReference type="Gene3D" id="1.10.238.10">
    <property type="entry name" value="EF-hand"/>
    <property type="match status" value="1"/>
</dbReference>
<dbReference type="SMART" id="SM00054">
    <property type="entry name" value="EFh"/>
    <property type="match status" value="4"/>
</dbReference>
<dbReference type="InterPro" id="IPR011992">
    <property type="entry name" value="EF-hand-dom_pair"/>
</dbReference>
<keyword evidence="2" id="KW-0106">Calcium</keyword>
<dbReference type="PROSITE" id="PS50222">
    <property type="entry name" value="EF_HAND_2"/>
    <property type="match status" value="4"/>
</dbReference>
<dbReference type="PROSITE" id="PS00018">
    <property type="entry name" value="EF_HAND_1"/>
    <property type="match status" value="4"/>
</dbReference>
<evidence type="ECO:0000313" key="5">
    <source>
        <dbReference type="Proteomes" id="UP000286746"/>
    </source>
</evidence>
<gene>
    <name evidence="4" type="ORF">GKJPGBOP_07688</name>
</gene>
<feature type="domain" description="EF-hand" evidence="3">
    <location>
        <begin position="56"/>
        <end position="91"/>
    </location>
</feature>